<keyword evidence="10" id="KW-0326">Glycosidase</keyword>
<dbReference type="InterPro" id="IPR023170">
    <property type="entry name" value="HhH_base_excis_C"/>
</dbReference>
<dbReference type="GO" id="GO:0046872">
    <property type="term" value="F:metal ion binding"/>
    <property type="evidence" value="ECO:0007669"/>
    <property type="project" value="UniProtKB-KW"/>
</dbReference>
<dbReference type="GO" id="GO:0016829">
    <property type="term" value="F:lyase activity"/>
    <property type="evidence" value="ECO:0007669"/>
    <property type="project" value="UniProtKB-KW"/>
</dbReference>
<dbReference type="GO" id="GO:0006285">
    <property type="term" value="P:base-excision repair, AP site formation"/>
    <property type="evidence" value="ECO:0007669"/>
    <property type="project" value="TreeGrafter"/>
</dbReference>
<dbReference type="HOGENOM" id="CLU_012862_3_4_2"/>
<accession>F4FYG7</accession>
<dbReference type="GO" id="GO:0019104">
    <property type="term" value="F:DNA N-glycosylase activity"/>
    <property type="evidence" value="ECO:0007669"/>
    <property type="project" value="TreeGrafter"/>
</dbReference>
<dbReference type="GO" id="GO:0051539">
    <property type="term" value="F:4 iron, 4 sulfur cluster binding"/>
    <property type="evidence" value="ECO:0007669"/>
    <property type="project" value="UniProtKB-KW"/>
</dbReference>
<evidence type="ECO:0000313" key="13">
    <source>
        <dbReference type="Proteomes" id="UP000007812"/>
    </source>
</evidence>
<evidence type="ECO:0000256" key="2">
    <source>
        <dbReference type="ARBA" id="ARBA00008343"/>
    </source>
</evidence>
<reference evidence="12 13" key="1">
    <citation type="journal article" date="2011" name="J. Bacteriol.">
        <title>Complete genome sequence of Metallosphaera cuprina, a metal sulfide-oxidizing archaeon from a hot spring.</title>
        <authorList>
            <person name="Liu L.J."/>
            <person name="You X.Y."/>
            <person name="Zheng H."/>
            <person name="Wang S."/>
            <person name="Jiang C.Y."/>
            <person name="Liu S.J."/>
        </authorList>
    </citation>
    <scope>NUCLEOTIDE SEQUENCE [LARGE SCALE GENOMIC DNA]</scope>
    <source>
        <strain evidence="12 13">Ar-4</strain>
    </source>
</reference>
<protein>
    <submittedName>
        <fullName evidence="12">DNA-(Apurinic or apyrimidinic site) lyase</fullName>
    </submittedName>
</protein>
<evidence type="ECO:0000256" key="9">
    <source>
        <dbReference type="ARBA" id="ARBA00023204"/>
    </source>
</evidence>
<feature type="domain" description="HhH-GPD" evidence="11">
    <location>
        <begin position="45"/>
        <end position="197"/>
    </location>
</feature>
<evidence type="ECO:0000313" key="12">
    <source>
        <dbReference type="EMBL" id="AEB94286.1"/>
    </source>
</evidence>
<keyword evidence="3" id="KW-0004">4Fe-4S</keyword>
<keyword evidence="4" id="KW-0479">Metal-binding</keyword>
<evidence type="ECO:0000256" key="3">
    <source>
        <dbReference type="ARBA" id="ARBA00022485"/>
    </source>
</evidence>
<evidence type="ECO:0000256" key="8">
    <source>
        <dbReference type="ARBA" id="ARBA00023014"/>
    </source>
</evidence>
<evidence type="ECO:0000259" key="11">
    <source>
        <dbReference type="SMART" id="SM00478"/>
    </source>
</evidence>
<dbReference type="SUPFAM" id="SSF48150">
    <property type="entry name" value="DNA-glycosylase"/>
    <property type="match status" value="1"/>
</dbReference>
<gene>
    <name evidence="12" type="ordered locus">Mcup_0177</name>
</gene>
<comment type="cofactor">
    <cofactor evidence="1">
        <name>[4Fe-4S] cluster</name>
        <dbReference type="ChEBI" id="CHEBI:49883"/>
    </cofactor>
</comment>
<dbReference type="PROSITE" id="PS00764">
    <property type="entry name" value="ENDONUCLEASE_III_1"/>
    <property type="match status" value="1"/>
</dbReference>
<dbReference type="CDD" id="cd00056">
    <property type="entry name" value="ENDO3c"/>
    <property type="match status" value="1"/>
</dbReference>
<organism evidence="12 13">
    <name type="scientific">Metallosphaera cuprina (strain Ar-4)</name>
    <dbReference type="NCBI Taxonomy" id="1006006"/>
    <lineage>
        <taxon>Archaea</taxon>
        <taxon>Thermoproteota</taxon>
        <taxon>Thermoprotei</taxon>
        <taxon>Sulfolobales</taxon>
        <taxon>Sulfolobaceae</taxon>
        <taxon>Metallosphaera</taxon>
    </lineage>
</organism>
<evidence type="ECO:0000256" key="4">
    <source>
        <dbReference type="ARBA" id="ARBA00022723"/>
    </source>
</evidence>
<dbReference type="Gene3D" id="1.10.1670.10">
    <property type="entry name" value="Helix-hairpin-Helix base-excision DNA repair enzymes (C-terminal)"/>
    <property type="match status" value="1"/>
</dbReference>
<dbReference type="PANTHER" id="PTHR10359">
    <property type="entry name" value="A/G-SPECIFIC ADENINE GLYCOSYLASE/ENDONUCLEASE III"/>
    <property type="match status" value="1"/>
</dbReference>
<dbReference type="Gene3D" id="1.10.340.30">
    <property type="entry name" value="Hypothetical protein, domain 2"/>
    <property type="match status" value="1"/>
</dbReference>
<dbReference type="SMART" id="SM00525">
    <property type="entry name" value="FES"/>
    <property type="match status" value="1"/>
</dbReference>
<dbReference type="InterPro" id="IPR003651">
    <property type="entry name" value="Endonuclease3_FeS-loop_motif"/>
</dbReference>
<keyword evidence="12" id="KW-0456">Lyase</keyword>
<dbReference type="eggNOG" id="arCOG00459">
    <property type="taxonomic scope" value="Archaea"/>
</dbReference>
<name>F4FYG7_METCR</name>
<dbReference type="KEGG" id="mcn:Mcup_0177"/>
<dbReference type="SMART" id="SM00478">
    <property type="entry name" value="ENDO3c"/>
    <property type="match status" value="1"/>
</dbReference>
<dbReference type="AlphaFoldDB" id="F4FYG7"/>
<evidence type="ECO:0000256" key="1">
    <source>
        <dbReference type="ARBA" id="ARBA00001966"/>
    </source>
</evidence>
<dbReference type="InterPro" id="IPR004035">
    <property type="entry name" value="Endouclease-III_FeS-bd_BS"/>
</dbReference>
<dbReference type="Pfam" id="PF00730">
    <property type="entry name" value="HhH-GPD"/>
    <property type="match status" value="1"/>
</dbReference>
<proteinExistence type="inferred from homology"/>
<evidence type="ECO:0000256" key="5">
    <source>
        <dbReference type="ARBA" id="ARBA00022763"/>
    </source>
</evidence>
<dbReference type="InterPro" id="IPR003265">
    <property type="entry name" value="HhH-GPD_domain"/>
</dbReference>
<dbReference type="PANTHER" id="PTHR10359:SF18">
    <property type="entry name" value="ENDONUCLEASE III"/>
    <property type="match status" value="1"/>
</dbReference>
<keyword evidence="6" id="KW-0378">Hydrolase</keyword>
<dbReference type="PIRSF" id="PIRSF001435">
    <property type="entry name" value="Nth"/>
    <property type="match status" value="1"/>
</dbReference>
<evidence type="ECO:0000256" key="10">
    <source>
        <dbReference type="ARBA" id="ARBA00023295"/>
    </source>
</evidence>
<dbReference type="STRING" id="1006006.Mcup_0177"/>
<evidence type="ECO:0000256" key="6">
    <source>
        <dbReference type="ARBA" id="ARBA00022801"/>
    </source>
</evidence>
<evidence type="ECO:0000256" key="7">
    <source>
        <dbReference type="ARBA" id="ARBA00023004"/>
    </source>
</evidence>
<sequence length="224" mass="25391">MDDLKCRPNQVISKLKYNINTSDFLTLEVCLKTRDPFKSLVATILTQNTSDKSAKKAFDLLESKVGVTPSNLSNADLEVIKFCIKSIGLYNNKSITIRELARFIQETYHGDINKLLDVDPELARKELTRIKGIGNKTVDVVLLTCKGYKTFPVDTHIFRISKRLGIKGNYKVVSEFWKNSVYDTLNAHLILITHGRKTCKAINPKCESCMINDCCRYYDGLRGS</sequence>
<dbReference type="PATRIC" id="fig|1006006.8.peg.178"/>
<keyword evidence="13" id="KW-1185">Reference proteome</keyword>
<keyword evidence="9" id="KW-0234">DNA repair</keyword>
<comment type="similarity">
    <text evidence="2">Belongs to the Nth/MutY family.</text>
</comment>
<dbReference type="Proteomes" id="UP000007812">
    <property type="component" value="Chromosome"/>
</dbReference>
<keyword evidence="5" id="KW-0227">DNA damage</keyword>
<keyword evidence="8" id="KW-0411">Iron-sulfur</keyword>
<dbReference type="InterPro" id="IPR011257">
    <property type="entry name" value="DNA_glycosylase"/>
</dbReference>
<keyword evidence="7" id="KW-0408">Iron</keyword>
<dbReference type="EMBL" id="CP002656">
    <property type="protein sequence ID" value="AEB94286.1"/>
    <property type="molecule type" value="Genomic_DNA"/>
</dbReference>